<feature type="transmembrane region" description="Helical" evidence="7">
    <location>
        <begin position="161"/>
        <end position="188"/>
    </location>
</feature>
<keyword evidence="7" id="KW-0813">Transport</keyword>
<feature type="transmembrane region" description="Helical" evidence="7">
    <location>
        <begin position="81"/>
        <end position="104"/>
    </location>
</feature>
<comment type="similarity">
    <text evidence="7">Belongs to the TatC family.</text>
</comment>
<comment type="function">
    <text evidence="7">Part of the twin-arginine translocation (Tat) system that transports large folded proteins containing a characteristic twin-arginine motif in their signal peptide across membranes. Together with TatB, TatC is part of a receptor directly interacting with Tat signal peptides.</text>
</comment>
<dbReference type="EMBL" id="JACGWW010000001">
    <property type="protein sequence ID" value="MBA8811883.1"/>
    <property type="molecule type" value="Genomic_DNA"/>
</dbReference>
<feature type="transmembrane region" description="Helical" evidence="7">
    <location>
        <begin position="224"/>
        <end position="243"/>
    </location>
</feature>
<dbReference type="GO" id="GO:0033281">
    <property type="term" value="C:TAT protein transport complex"/>
    <property type="evidence" value="ECO:0007669"/>
    <property type="project" value="UniProtKB-UniRule"/>
</dbReference>
<feature type="transmembrane region" description="Helical" evidence="7">
    <location>
        <begin position="30"/>
        <end position="49"/>
    </location>
</feature>
<evidence type="ECO:0000256" key="1">
    <source>
        <dbReference type="ARBA" id="ARBA00004141"/>
    </source>
</evidence>
<dbReference type="HAMAP" id="MF_00902">
    <property type="entry name" value="TatC"/>
    <property type="match status" value="1"/>
</dbReference>
<organism evidence="8 9">
    <name type="scientific">Frigoribacterium faeni</name>
    <dbReference type="NCBI Taxonomy" id="145483"/>
    <lineage>
        <taxon>Bacteria</taxon>
        <taxon>Bacillati</taxon>
        <taxon>Actinomycetota</taxon>
        <taxon>Actinomycetes</taxon>
        <taxon>Micrococcales</taxon>
        <taxon>Microbacteriaceae</taxon>
        <taxon>Frigoribacterium</taxon>
    </lineage>
</organism>
<dbReference type="PANTHER" id="PTHR30371">
    <property type="entry name" value="SEC-INDEPENDENT PROTEIN TRANSLOCASE PROTEIN TATC"/>
    <property type="match status" value="1"/>
</dbReference>
<keyword evidence="5 7" id="KW-0811">Translocation</keyword>
<comment type="caution">
    <text evidence="8">The sequence shown here is derived from an EMBL/GenBank/DDBJ whole genome shotgun (WGS) entry which is preliminary data.</text>
</comment>
<evidence type="ECO:0000256" key="3">
    <source>
        <dbReference type="ARBA" id="ARBA00022927"/>
    </source>
</evidence>
<keyword evidence="2 7" id="KW-0812">Transmembrane</keyword>
<comment type="subunit">
    <text evidence="7">The Tat system comprises two distinct complexes: a TatABC complex, containing multiple copies of TatA, TatB and TatC subunits, and a separate TatA complex, containing only TatA subunits. Substrates initially bind to the TatABC complex, which probably triggers association of the separate TatA complex to form the active translocon.</text>
</comment>
<dbReference type="PANTHER" id="PTHR30371:SF0">
    <property type="entry name" value="SEC-INDEPENDENT PROTEIN TRANSLOCASE PROTEIN TATC, CHLOROPLASTIC-RELATED"/>
    <property type="match status" value="1"/>
</dbReference>
<dbReference type="GO" id="GO:0009977">
    <property type="term" value="F:proton motive force dependent protein transmembrane transporter activity"/>
    <property type="evidence" value="ECO:0007669"/>
    <property type="project" value="TreeGrafter"/>
</dbReference>
<gene>
    <name evidence="7" type="primary">tatC</name>
    <name evidence="8" type="ORF">FB463_000107</name>
</gene>
<dbReference type="NCBIfam" id="TIGR00945">
    <property type="entry name" value="tatC"/>
    <property type="match status" value="1"/>
</dbReference>
<evidence type="ECO:0000256" key="5">
    <source>
        <dbReference type="ARBA" id="ARBA00023010"/>
    </source>
</evidence>
<proteinExistence type="inferred from homology"/>
<comment type="subcellular location">
    <subcellularLocation>
        <location evidence="7">Cell membrane</location>
        <topology evidence="7">Multi-pass membrane protein</topology>
    </subcellularLocation>
    <subcellularLocation>
        <location evidence="1">Membrane</location>
        <topology evidence="1">Multi-pass membrane protein</topology>
    </subcellularLocation>
</comment>
<dbReference type="RefSeq" id="WP_244289879.1">
    <property type="nucleotide sequence ID" value="NZ_BAAAHR010000007.1"/>
</dbReference>
<dbReference type="InterPro" id="IPR002033">
    <property type="entry name" value="TatC"/>
</dbReference>
<evidence type="ECO:0000256" key="2">
    <source>
        <dbReference type="ARBA" id="ARBA00022692"/>
    </source>
</evidence>
<evidence type="ECO:0000256" key="7">
    <source>
        <dbReference type="HAMAP-Rule" id="MF_00902"/>
    </source>
</evidence>
<evidence type="ECO:0000256" key="6">
    <source>
        <dbReference type="ARBA" id="ARBA00023136"/>
    </source>
</evidence>
<name>A0A7W3JFK0_9MICO</name>
<reference evidence="8 9" key="1">
    <citation type="submission" date="2020-07" db="EMBL/GenBank/DDBJ databases">
        <title>Sequencing the genomes of 1000 actinobacteria strains.</title>
        <authorList>
            <person name="Klenk H.-P."/>
        </authorList>
    </citation>
    <scope>NUCLEOTIDE SEQUENCE [LARGE SCALE GENOMIC DNA]</scope>
    <source>
        <strain evidence="8 9">DSM 10309</strain>
    </source>
</reference>
<dbReference type="Proteomes" id="UP000522688">
    <property type="component" value="Unassembled WGS sequence"/>
</dbReference>
<evidence type="ECO:0000256" key="4">
    <source>
        <dbReference type="ARBA" id="ARBA00022989"/>
    </source>
</evidence>
<keyword evidence="3 7" id="KW-0653">Protein transport</keyword>
<dbReference type="GO" id="GO:0065002">
    <property type="term" value="P:intracellular protein transmembrane transport"/>
    <property type="evidence" value="ECO:0007669"/>
    <property type="project" value="TreeGrafter"/>
</dbReference>
<keyword evidence="7" id="KW-1003">Cell membrane</keyword>
<dbReference type="PRINTS" id="PR01840">
    <property type="entry name" value="TATCFAMILY"/>
</dbReference>
<dbReference type="GO" id="GO:0043953">
    <property type="term" value="P:protein transport by the Tat complex"/>
    <property type="evidence" value="ECO:0007669"/>
    <property type="project" value="UniProtKB-UniRule"/>
</dbReference>
<protein>
    <recommendedName>
        <fullName evidence="7">Sec-independent protein translocase protein TatC</fullName>
    </recommendedName>
</protein>
<evidence type="ECO:0000313" key="8">
    <source>
        <dbReference type="EMBL" id="MBA8811883.1"/>
    </source>
</evidence>
<keyword evidence="6 7" id="KW-0472">Membrane</keyword>
<keyword evidence="4 7" id="KW-1133">Transmembrane helix</keyword>
<feature type="transmembrane region" description="Helical" evidence="7">
    <location>
        <begin position="116"/>
        <end position="141"/>
    </location>
</feature>
<sequence>MTATAPGARSRSAMPLAGHLREARVRLRRASLALVVGLVIGWLMTDAVLDVLRGPVTALAESRDATLNYTSVSAAFELKTTIAICLAVVLSAPVWLWQLLGFCLPGLTRRERRWTLGFVAAAVPLFAAGCVAGFAVFPHIVEVLAQFASTDDSTVLDASAYVTFVLTLVVAMGIAFVLPVVVVLLNVIGVLPGATVLRGWRVVLIGIVLFCAVATPAADVTSMFLLAVPLAVLFAAAAGVALLHDRAVARRAAPDAADPLAAVADPVAA</sequence>
<evidence type="ECO:0000313" key="9">
    <source>
        <dbReference type="Proteomes" id="UP000522688"/>
    </source>
</evidence>
<dbReference type="Pfam" id="PF00902">
    <property type="entry name" value="TatC"/>
    <property type="match status" value="1"/>
</dbReference>
<dbReference type="AlphaFoldDB" id="A0A7W3JFK0"/>
<accession>A0A7W3JFK0</accession>
<feature type="transmembrane region" description="Helical" evidence="7">
    <location>
        <begin position="200"/>
        <end position="218"/>
    </location>
</feature>